<feature type="compositionally biased region" description="Polar residues" evidence="1">
    <location>
        <begin position="84"/>
        <end position="98"/>
    </location>
</feature>
<feature type="region of interest" description="Disordered" evidence="1">
    <location>
        <begin position="1"/>
        <end position="26"/>
    </location>
</feature>
<evidence type="ECO:0000256" key="1">
    <source>
        <dbReference type="SAM" id="MobiDB-lite"/>
    </source>
</evidence>
<proteinExistence type="predicted"/>
<dbReference type="EMBL" id="KF900537">
    <property type="protein sequence ID" value="AIE98512.1"/>
    <property type="molecule type" value="Genomic_DNA"/>
</dbReference>
<feature type="region of interest" description="Disordered" evidence="1">
    <location>
        <begin position="167"/>
        <end position="225"/>
    </location>
</feature>
<sequence>MATSSLPNDAHRSPALRAESKASISASSSATLPSFWMTMSACFAVASKAWPLSSAASSSASSWARNCSNVSASPALPREESRSQRTSSDARTSMSQKSVRVWSAATSAGVRILSITWSLPSGIRSSSISASIPGPPSARRLRPPSIRESRVISMSCSVSQWRMESEQEELSKPCPSNQRTTDDLPPALRPVSPMSRCLPRVGSGGASPSACGCHSPPESACARVL</sequence>
<accession>A0A075G9Z4</accession>
<name>A0A075G9Z4_9EURY</name>
<protein>
    <submittedName>
        <fullName evidence="2">Uncharacterized protein</fullName>
    </submittedName>
</protein>
<reference evidence="2" key="1">
    <citation type="journal article" date="2014" name="Genome Biol. Evol.">
        <title>Pangenome evidence for extensive interdomain horizontal transfer affecting lineage core and shell genes in uncultured planktonic thaumarchaeota and euryarchaeota.</title>
        <authorList>
            <person name="Deschamps P."/>
            <person name="Zivanovic Y."/>
            <person name="Moreira D."/>
            <person name="Rodriguez-Valera F."/>
            <person name="Lopez-Garcia P."/>
        </authorList>
    </citation>
    <scope>NUCLEOTIDE SEQUENCE</scope>
</reference>
<feature type="region of interest" description="Disordered" evidence="1">
    <location>
        <begin position="70"/>
        <end position="99"/>
    </location>
</feature>
<feature type="region of interest" description="Disordered" evidence="1">
    <location>
        <begin position="126"/>
        <end position="146"/>
    </location>
</feature>
<evidence type="ECO:0000313" key="2">
    <source>
        <dbReference type="EMBL" id="AIE98512.1"/>
    </source>
</evidence>
<feature type="compositionally biased region" description="Low complexity" evidence="1">
    <location>
        <begin position="206"/>
        <end position="215"/>
    </location>
</feature>
<organism evidence="2">
    <name type="scientific">uncultured marine group II/III euryarchaeote KM3_05_H10</name>
    <dbReference type="NCBI Taxonomy" id="1457839"/>
    <lineage>
        <taxon>Archaea</taxon>
        <taxon>Methanobacteriati</taxon>
        <taxon>Methanobacteriota</taxon>
        <taxon>environmental samples</taxon>
    </lineage>
</organism>
<dbReference type="AlphaFoldDB" id="A0A075G9Z4"/>